<dbReference type="PANTHER" id="PTHR42878">
    <property type="entry name" value="TWO-COMPONENT HISTIDINE KINASE"/>
    <property type="match status" value="1"/>
</dbReference>
<dbReference type="EMBL" id="LTAZ01000001">
    <property type="protein sequence ID" value="KYH27378.1"/>
    <property type="molecule type" value="Genomic_DNA"/>
</dbReference>
<evidence type="ECO:0000256" key="2">
    <source>
        <dbReference type="ARBA" id="ARBA00012438"/>
    </source>
</evidence>
<keyword evidence="3" id="KW-0597">Phosphoprotein</keyword>
<proteinExistence type="predicted"/>
<dbReference type="InterPro" id="IPR005467">
    <property type="entry name" value="His_kinase_dom"/>
</dbReference>
<dbReference type="Pfam" id="PF16926">
    <property type="entry name" value="HisKA_4TM"/>
    <property type="match status" value="1"/>
</dbReference>
<dbReference type="InterPro" id="IPR050351">
    <property type="entry name" value="BphY/WalK/GraS-like"/>
</dbReference>
<dbReference type="InterPro" id="IPR036097">
    <property type="entry name" value="HisK_dim/P_sf"/>
</dbReference>
<keyword evidence="6" id="KW-0812">Transmembrane</keyword>
<dbReference type="InterPro" id="IPR036890">
    <property type="entry name" value="HATPase_C_sf"/>
</dbReference>
<dbReference type="SMART" id="SM00387">
    <property type="entry name" value="HATPase_c"/>
    <property type="match status" value="1"/>
</dbReference>
<dbReference type="PROSITE" id="PS50109">
    <property type="entry name" value="HIS_KIN"/>
    <property type="match status" value="1"/>
</dbReference>
<dbReference type="Pfam" id="PF02518">
    <property type="entry name" value="HATPase_c"/>
    <property type="match status" value="1"/>
</dbReference>
<dbReference type="PANTHER" id="PTHR42878:SF15">
    <property type="entry name" value="BACTERIOPHYTOCHROME"/>
    <property type="match status" value="1"/>
</dbReference>
<evidence type="ECO:0000256" key="4">
    <source>
        <dbReference type="ARBA" id="ARBA00022679"/>
    </source>
</evidence>
<feature type="domain" description="Histidine kinase" evidence="7">
    <location>
        <begin position="160"/>
        <end position="373"/>
    </location>
</feature>
<evidence type="ECO:0000256" key="5">
    <source>
        <dbReference type="ARBA" id="ARBA00022777"/>
    </source>
</evidence>
<evidence type="ECO:0000259" key="7">
    <source>
        <dbReference type="PROSITE" id="PS50109"/>
    </source>
</evidence>
<dbReference type="RefSeq" id="WP_066378048.1">
    <property type="nucleotide sequence ID" value="NZ_LTAZ01000001.1"/>
</dbReference>
<feature type="transmembrane region" description="Helical" evidence="6">
    <location>
        <begin position="108"/>
        <end position="128"/>
    </location>
</feature>
<dbReference type="InterPro" id="IPR003594">
    <property type="entry name" value="HATPase_dom"/>
</dbReference>
<feature type="transmembrane region" description="Helical" evidence="6">
    <location>
        <begin position="76"/>
        <end position="96"/>
    </location>
</feature>
<dbReference type="Pfam" id="PF00512">
    <property type="entry name" value="HisKA"/>
    <property type="match status" value="1"/>
</dbReference>
<dbReference type="EC" id="2.7.13.3" evidence="2"/>
<keyword evidence="4 8" id="KW-0808">Transferase</keyword>
<dbReference type="AlphaFoldDB" id="A0A151AI79"/>
<evidence type="ECO:0000256" key="3">
    <source>
        <dbReference type="ARBA" id="ARBA00022553"/>
    </source>
</evidence>
<dbReference type="InterPro" id="IPR031623">
    <property type="entry name" value="HisKA_4TM"/>
</dbReference>
<dbReference type="Proteomes" id="UP000075321">
    <property type="component" value="Unassembled WGS sequence"/>
</dbReference>
<dbReference type="GO" id="GO:0030295">
    <property type="term" value="F:protein kinase activator activity"/>
    <property type="evidence" value="ECO:0007669"/>
    <property type="project" value="TreeGrafter"/>
</dbReference>
<organism evidence="8 9">
    <name type="scientific">Halalkalicoccus paucihalophilus</name>
    <dbReference type="NCBI Taxonomy" id="1008153"/>
    <lineage>
        <taxon>Archaea</taxon>
        <taxon>Methanobacteriati</taxon>
        <taxon>Methanobacteriota</taxon>
        <taxon>Stenosarchaea group</taxon>
        <taxon>Halobacteria</taxon>
        <taxon>Halobacteriales</taxon>
        <taxon>Halococcaceae</taxon>
        <taxon>Halalkalicoccus</taxon>
    </lineage>
</organism>
<evidence type="ECO:0000256" key="1">
    <source>
        <dbReference type="ARBA" id="ARBA00000085"/>
    </source>
</evidence>
<reference evidence="8 9" key="1">
    <citation type="submission" date="2016-02" db="EMBL/GenBank/DDBJ databases">
        <title>Genome sequence of Halalkalicoccus paucihalophilus DSM 24557.</title>
        <authorList>
            <person name="Poehlein A."/>
            <person name="Daniel R."/>
        </authorList>
    </citation>
    <scope>NUCLEOTIDE SEQUENCE [LARGE SCALE GENOMIC DNA]</scope>
    <source>
        <strain evidence="8 9">DSM 24557</strain>
    </source>
</reference>
<dbReference type="GO" id="GO:0007234">
    <property type="term" value="P:osmosensory signaling via phosphorelay pathway"/>
    <property type="evidence" value="ECO:0007669"/>
    <property type="project" value="TreeGrafter"/>
</dbReference>
<dbReference type="GO" id="GO:0000155">
    <property type="term" value="F:phosphorelay sensor kinase activity"/>
    <property type="evidence" value="ECO:0007669"/>
    <property type="project" value="InterPro"/>
</dbReference>
<dbReference type="CDD" id="cd00082">
    <property type="entry name" value="HisKA"/>
    <property type="match status" value="1"/>
</dbReference>
<dbReference type="OrthoDB" id="106630at2157"/>
<keyword evidence="8" id="KW-0489">Methyltransferase</keyword>
<keyword evidence="6" id="KW-0472">Membrane</keyword>
<dbReference type="GO" id="GO:0008168">
    <property type="term" value="F:methyltransferase activity"/>
    <property type="evidence" value="ECO:0007669"/>
    <property type="project" value="UniProtKB-KW"/>
</dbReference>
<feature type="transmembrane region" description="Helical" evidence="6">
    <location>
        <begin position="46"/>
        <end position="64"/>
    </location>
</feature>
<keyword evidence="5" id="KW-0418">Kinase</keyword>
<dbReference type="Gene3D" id="1.10.287.130">
    <property type="match status" value="1"/>
</dbReference>
<dbReference type="InterPro" id="IPR004358">
    <property type="entry name" value="Sig_transdc_His_kin-like_C"/>
</dbReference>
<dbReference type="GO" id="GO:0000156">
    <property type="term" value="F:phosphorelay response regulator activity"/>
    <property type="evidence" value="ECO:0007669"/>
    <property type="project" value="TreeGrafter"/>
</dbReference>
<dbReference type="InterPro" id="IPR003661">
    <property type="entry name" value="HisK_dim/P_dom"/>
</dbReference>
<keyword evidence="9" id="KW-1185">Reference proteome</keyword>
<dbReference type="PATRIC" id="fig|1008153.3.peg.48"/>
<dbReference type="GO" id="GO:0032259">
    <property type="term" value="P:methylation"/>
    <property type="evidence" value="ECO:0007669"/>
    <property type="project" value="UniProtKB-KW"/>
</dbReference>
<dbReference type="Gene3D" id="3.30.565.10">
    <property type="entry name" value="Histidine kinase-like ATPase, C-terminal domain"/>
    <property type="match status" value="1"/>
</dbReference>
<evidence type="ECO:0000313" key="9">
    <source>
        <dbReference type="Proteomes" id="UP000075321"/>
    </source>
</evidence>
<dbReference type="FunFam" id="3.30.565.10:FF:000006">
    <property type="entry name" value="Sensor histidine kinase WalK"/>
    <property type="match status" value="1"/>
</dbReference>
<protein>
    <recommendedName>
        <fullName evidence="2">histidine kinase</fullName>
        <ecNumber evidence="2">2.7.13.3</ecNumber>
    </recommendedName>
</protein>
<sequence length="379" mass="41285">MVRSVSVVSGRGVIALVGGIYVVLAVGLVYGQSATNPPVRATPMEVALLVVPGIVLLYGGYRLSGTEIHPEFYSTIARWCLGGFGLMVAILALYHLQPDTSVSTSNSIAPVLTALSSVAGYGIGLHSARTKELQRTRERLDTTVERLRTSNQRLEQFAYAASHDLQEPLRMVSSYLRFLERRCGDDLDEEGREFLEIAVDGADRMLEMVDGLLRYSRVAASDERFEPVDLNAILEDVRTDLRMRIEEENAEITAESLPTVAGHGDQLYQVFQNLLSNAIDYSGEGAPRIHVSAERAGPMWAVTVRDDGIGIDPMDIDSVFELFQRVPTDEDHAGSGIGLALCEQIVERHGGEIRVDSEPGEGSAFSFTLPAIEGGEGDD</sequence>
<dbReference type="SMART" id="SM00388">
    <property type="entry name" value="HisKA"/>
    <property type="match status" value="1"/>
</dbReference>
<dbReference type="SUPFAM" id="SSF55874">
    <property type="entry name" value="ATPase domain of HSP90 chaperone/DNA topoisomerase II/histidine kinase"/>
    <property type="match status" value="1"/>
</dbReference>
<evidence type="ECO:0000256" key="6">
    <source>
        <dbReference type="SAM" id="Phobius"/>
    </source>
</evidence>
<dbReference type="SUPFAM" id="SSF47384">
    <property type="entry name" value="Homodimeric domain of signal transducing histidine kinase"/>
    <property type="match status" value="1"/>
</dbReference>
<accession>A0A151AI79</accession>
<gene>
    <name evidence="8" type="primary">msmS_1</name>
    <name evidence="8" type="ORF">HAPAU_00440</name>
</gene>
<keyword evidence="6" id="KW-1133">Transmembrane helix</keyword>
<comment type="catalytic activity">
    <reaction evidence="1">
        <text>ATP + protein L-histidine = ADP + protein N-phospho-L-histidine.</text>
        <dbReference type="EC" id="2.7.13.3"/>
    </reaction>
</comment>
<name>A0A151AI79_9EURY</name>
<comment type="caution">
    <text evidence="8">The sequence shown here is derived from an EMBL/GenBank/DDBJ whole genome shotgun (WGS) entry which is preliminary data.</text>
</comment>
<dbReference type="PRINTS" id="PR00344">
    <property type="entry name" value="BCTRLSENSOR"/>
</dbReference>
<evidence type="ECO:0000313" key="8">
    <source>
        <dbReference type="EMBL" id="KYH27378.1"/>
    </source>
</evidence>
<feature type="transmembrane region" description="Helical" evidence="6">
    <location>
        <begin position="12"/>
        <end position="31"/>
    </location>
</feature>